<dbReference type="SUPFAM" id="SSF57701">
    <property type="entry name" value="Zn2/Cys6 DNA-binding domain"/>
    <property type="match status" value="1"/>
</dbReference>
<dbReference type="PROSITE" id="PS50048">
    <property type="entry name" value="ZN2_CY6_FUNGAL_2"/>
    <property type="match status" value="1"/>
</dbReference>
<dbReference type="GO" id="GO:0008270">
    <property type="term" value="F:zinc ion binding"/>
    <property type="evidence" value="ECO:0007669"/>
    <property type="project" value="InterPro"/>
</dbReference>
<organism evidence="5 6">
    <name type="scientific">Fusarium tjaetaba</name>
    <dbReference type="NCBI Taxonomy" id="1567544"/>
    <lineage>
        <taxon>Eukaryota</taxon>
        <taxon>Fungi</taxon>
        <taxon>Dikarya</taxon>
        <taxon>Ascomycota</taxon>
        <taxon>Pezizomycotina</taxon>
        <taxon>Sordariomycetes</taxon>
        <taxon>Hypocreomycetidae</taxon>
        <taxon>Hypocreales</taxon>
        <taxon>Nectriaceae</taxon>
        <taxon>Fusarium</taxon>
        <taxon>Fusarium fujikuroi species complex</taxon>
    </lineage>
</organism>
<dbReference type="CDD" id="cd00067">
    <property type="entry name" value="GAL4"/>
    <property type="match status" value="1"/>
</dbReference>
<dbReference type="Proteomes" id="UP000530670">
    <property type="component" value="Unassembled WGS sequence"/>
</dbReference>
<dbReference type="SMART" id="SM00066">
    <property type="entry name" value="GAL4"/>
    <property type="match status" value="1"/>
</dbReference>
<dbReference type="EMBL" id="JAAQRI010000097">
    <property type="protein sequence ID" value="KAF5638770.1"/>
    <property type="molecule type" value="Genomic_DNA"/>
</dbReference>
<dbReference type="Pfam" id="PF00172">
    <property type="entry name" value="Zn_clus"/>
    <property type="match status" value="1"/>
</dbReference>
<feature type="domain" description="Zn(2)-C6 fungal-type" evidence="4">
    <location>
        <begin position="16"/>
        <end position="47"/>
    </location>
</feature>
<protein>
    <recommendedName>
        <fullName evidence="4">Zn(2)-C6 fungal-type domain-containing protein</fullName>
    </recommendedName>
</protein>
<dbReference type="Pfam" id="PF04082">
    <property type="entry name" value="Fungal_trans"/>
    <property type="match status" value="1"/>
</dbReference>
<keyword evidence="6" id="KW-1185">Reference proteome</keyword>
<dbReference type="InterPro" id="IPR007219">
    <property type="entry name" value="XnlR_reg_dom"/>
</dbReference>
<name>A0A8H5RNP5_9HYPO</name>
<evidence type="ECO:0000256" key="3">
    <source>
        <dbReference type="ARBA" id="ARBA00023242"/>
    </source>
</evidence>
<accession>A0A8H5RNP5</accession>
<sequence>MPNPRSARSSQRSVLACTNCSRRKVKCSKTIPCTACVRQNKAAQCQREPVTVVSRRSVGRSRASTALDDPPVPVPEAASLATVSPTAIDEVPASTTVDPAAGSTATISNDPLPQIDERMIEQLLASLSTPDPRLTNEAAAMLEFLTHGRRNILNQFIGRESISTSAMQPVQKWDTFLPVEDARSMLVLHGKHLIWMHNTVHMPTFLREFDENILQIECDRNWIALYYALLSQTLYHLDSDYLSSLPQPITVIQVDSNASRILFDKSRDMLHQVEFMDKHKLTSVQAICLLVQVAHNFDKSDLICVLISAAIRIAQCLNLHRLGYDDPGASVIEAIDREVRKRVWWFLVRYDWLQIPFQNTCQIHYSQFNTPMPANCHDDAQRMIKDGRIDVQPAEISTIITWTNCLAQMSVVMWRHHDRMLRVDTQNDDIDRRYDEVTRTDEEVKSLYLSWSGTLRDVNNTLSDSPSTDGLPTSLMPAMLLMSIAQKVVMISDITVFMTDGFGRSLPFIANSNCRVFATGDMHFLRQVLSINSGPLTYPQQLSCVTIAERSIEAFQRWPDCLEAGICRRMWTTLSYMISCSITLLFALLFKTQNALTHDWEKLRAYVEFGKNFLSKEAQGSSIARRGVRLLSALMDLERTSGFSSDIEADIGDTIRRVALADGDGVEANTGEGYQMVFPYGQDLWESLMRDPTEFAN</sequence>
<dbReference type="GO" id="GO:0006351">
    <property type="term" value="P:DNA-templated transcription"/>
    <property type="evidence" value="ECO:0007669"/>
    <property type="project" value="InterPro"/>
</dbReference>
<dbReference type="GeneID" id="59303906"/>
<dbReference type="InterPro" id="IPR050613">
    <property type="entry name" value="Sec_Metabolite_Reg"/>
</dbReference>
<dbReference type="Gene3D" id="4.10.240.10">
    <property type="entry name" value="Zn(2)-C6 fungal-type DNA-binding domain"/>
    <property type="match status" value="1"/>
</dbReference>
<dbReference type="AlphaFoldDB" id="A0A8H5RNP5"/>
<evidence type="ECO:0000256" key="1">
    <source>
        <dbReference type="ARBA" id="ARBA00004123"/>
    </source>
</evidence>
<dbReference type="OrthoDB" id="410267at2759"/>
<evidence type="ECO:0000256" key="2">
    <source>
        <dbReference type="ARBA" id="ARBA00022723"/>
    </source>
</evidence>
<dbReference type="GO" id="GO:0005634">
    <property type="term" value="C:nucleus"/>
    <property type="evidence" value="ECO:0007669"/>
    <property type="project" value="UniProtKB-SubCell"/>
</dbReference>
<evidence type="ECO:0000313" key="6">
    <source>
        <dbReference type="Proteomes" id="UP000530670"/>
    </source>
</evidence>
<keyword evidence="2" id="KW-0479">Metal-binding</keyword>
<comment type="caution">
    <text evidence="5">The sequence shown here is derived from an EMBL/GenBank/DDBJ whole genome shotgun (WGS) entry which is preliminary data.</text>
</comment>
<keyword evidence="3" id="KW-0539">Nucleus</keyword>
<dbReference type="InterPro" id="IPR036864">
    <property type="entry name" value="Zn2-C6_fun-type_DNA-bd_sf"/>
</dbReference>
<dbReference type="RefSeq" id="XP_037207763.1">
    <property type="nucleotide sequence ID" value="XM_037351636.1"/>
</dbReference>
<dbReference type="PROSITE" id="PS00463">
    <property type="entry name" value="ZN2_CY6_FUNGAL_1"/>
    <property type="match status" value="1"/>
</dbReference>
<dbReference type="InterPro" id="IPR001138">
    <property type="entry name" value="Zn2Cys6_DnaBD"/>
</dbReference>
<dbReference type="GO" id="GO:0003677">
    <property type="term" value="F:DNA binding"/>
    <property type="evidence" value="ECO:0007669"/>
    <property type="project" value="InterPro"/>
</dbReference>
<comment type="subcellular location">
    <subcellularLocation>
        <location evidence="1">Nucleus</location>
    </subcellularLocation>
</comment>
<evidence type="ECO:0000313" key="5">
    <source>
        <dbReference type="EMBL" id="KAF5638770.1"/>
    </source>
</evidence>
<proteinExistence type="predicted"/>
<dbReference type="GO" id="GO:0000981">
    <property type="term" value="F:DNA-binding transcription factor activity, RNA polymerase II-specific"/>
    <property type="evidence" value="ECO:0007669"/>
    <property type="project" value="InterPro"/>
</dbReference>
<evidence type="ECO:0000259" key="4">
    <source>
        <dbReference type="PROSITE" id="PS50048"/>
    </source>
</evidence>
<dbReference type="PANTHER" id="PTHR31001">
    <property type="entry name" value="UNCHARACTERIZED TRANSCRIPTIONAL REGULATORY PROTEIN"/>
    <property type="match status" value="1"/>
</dbReference>
<gene>
    <name evidence="5" type="ORF">FTJAE_5159</name>
</gene>
<dbReference type="PANTHER" id="PTHR31001:SF76">
    <property type="entry name" value="ZN(2)-C6 FUNGAL-TYPE DOMAIN-CONTAINING PROTEIN"/>
    <property type="match status" value="1"/>
</dbReference>
<reference evidence="5 6" key="1">
    <citation type="submission" date="2020-05" db="EMBL/GenBank/DDBJ databases">
        <title>Identification and distribution of gene clusters putatively required for synthesis of sphingolipid metabolism inhibitors in phylogenetically diverse species of the filamentous fungus Fusarium.</title>
        <authorList>
            <person name="Kim H.-S."/>
            <person name="Busman M."/>
            <person name="Brown D.W."/>
            <person name="Divon H."/>
            <person name="Uhlig S."/>
            <person name="Proctor R.H."/>
        </authorList>
    </citation>
    <scope>NUCLEOTIDE SEQUENCE [LARGE SCALE GENOMIC DNA]</scope>
    <source>
        <strain evidence="5 6">NRRL 66243</strain>
    </source>
</reference>
<dbReference type="CDD" id="cd12148">
    <property type="entry name" value="fungal_TF_MHR"/>
    <property type="match status" value="1"/>
</dbReference>